<feature type="compositionally biased region" description="Low complexity" evidence="4">
    <location>
        <begin position="22"/>
        <end position="35"/>
    </location>
</feature>
<evidence type="ECO:0000313" key="7">
    <source>
        <dbReference type="EMBL" id="VEU20588.1"/>
    </source>
</evidence>
<keyword evidence="1" id="KW-0547">Nucleotide-binding</keyword>
<feature type="domain" description="Helicase C-terminal" evidence="6">
    <location>
        <begin position="632"/>
        <end position="788"/>
    </location>
</feature>
<dbReference type="InterPro" id="IPR049730">
    <property type="entry name" value="SNF2/RAD54-like_C"/>
</dbReference>
<dbReference type="Gene3D" id="3.40.50.10810">
    <property type="entry name" value="Tandem AAA-ATPase domain"/>
    <property type="match status" value="1"/>
</dbReference>
<dbReference type="GO" id="GO:0016787">
    <property type="term" value="F:hydrolase activity"/>
    <property type="evidence" value="ECO:0007669"/>
    <property type="project" value="UniProtKB-KW"/>
</dbReference>
<keyword evidence="2" id="KW-0378">Hydrolase</keyword>
<evidence type="ECO:0000256" key="2">
    <source>
        <dbReference type="ARBA" id="ARBA00022801"/>
    </source>
</evidence>
<dbReference type="Pfam" id="PF00271">
    <property type="entry name" value="Helicase_C"/>
    <property type="match status" value="1"/>
</dbReference>
<dbReference type="PANTHER" id="PTHR45626">
    <property type="entry name" value="TRANSCRIPTION TERMINATION FACTOR 2-RELATED"/>
    <property type="match status" value="1"/>
</dbReference>
<feature type="region of interest" description="Disordered" evidence="4">
    <location>
        <begin position="19"/>
        <end position="59"/>
    </location>
</feature>
<proteinExistence type="predicted"/>
<evidence type="ECO:0000259" key="6">
    <source>
        <dbReference type="PROSITE" id="PS51194"/>
    </source>
</evidence>
<dbReference type="PANTHER" id="PTHR45626:SF14">
    <property type="entry name" value="ATP-DEPENDENT DNA HELICASE (EUROFUNG)"/>
    <property type="match status" value="1"/>
</dbReference>
<dbReference type="AlphaFoldDB" id="A0A448YI91"/>
<dbReference type="Gene3D" id="3.40.50.300">
    <property type="entry name" value="P-loop containing nucleotide triphosphate hydrolases"/>
    <property type="match status" value="1"/>
</dbReference>
<dbReference type="InterPro" id="IPR001650">
    <property type="entry name" value="Helicase_C-like"/>
</dbReference>
<name>A0A448YI91_BRENA</name>
<dbReference type="Pfam" id="PF00176">
    <property type="entry name" value="SNF2-rel_dom"/>
    <property type="match status" value="1"/>
</dbReference>
<gene>
    <name evidence="7" type="ORF">BRENAR_LOCUS1323</name>
</gene>
<dbReference type="GO" id="GO:0005634">
    <property type="term" value="C:nucleus"/>
    <property type="evidence" value="ECO:0007669"/>
    <property type="project" value="TreeGrafter"/>
</dbReference>
<dbReference type="InterPro" id="IPR038718">
    <property type="entry name" value="SNF2-like_sf"/>
</dbReference>
<feature type="domain" description="Helicase ATP-binding" evidence="5">
    <location>
        <begin position="229"/>
        <end position="426"/>
    </location>
</feature>
<dbReference type="EMBL" id="CAACVR010000005">
    <property type="protein sequence ID" value="VEU20588.1"/>
    <property type="molecule type" value="Genomic_DNA"/>
</dbReference>
<protein>
    <submittedName>
        <fullName evidence="7">DEKNAAC101420</fullName>
    </submittedName>
</protein>
<keyword evidence="8" id="KW-1185">Reference proteome</keyword>
<reference evidence="7 8" key="1">
    <citation type="submission" date="2018-12" db="EMBL/GenBank/DDBJ databases">
        <authorList>
            <person name="Tiukova I."/>
            <person name="Dainat J."/>
        </authorList>
    </citation>
    <scope>NUCLEOTIDE SEQUENCE [LARGE SCALE GENOMIC DNA]</scope>
</reference>
<dbReference type="PROSITE" id="PS51194">
    <property type="entry name" value="HELICASE_CTER"/>
    <property type="match status" value="1"/>
</dbReference>
<dbReference type="CDD" id="cd18008">
    <property type="entry name" value="DEXDc_SHPRH-like"/>
    <property type="match status" value="1"/>
</dbReference>
<dbReference type="SUPFAM" id="SSF52540">
    <property type="entry name" value="P-loop containing nucleoside triphosphate hydrolases"/>
    <property type="match status" value="2"/>
</dbReference>
<sequence>MADDIDDVTKGIYGLSLNHANSTSSTPSTSSHGSTNKLPVDHHRQPTQTTHPPLNKVSGKSFRASAFGKSQFGSLEQTHSSTNATKITPVEDYLKPISVKDRSWGRQKFDISRLKKASLNYTVPSSHLPDDLKVSGAGFLDNPELFTTQKEVVADLLKVTAKDSRFEAEQDPIDPKDRRVEGLNVSLLDHQVRGLRFFLEREGVRQKLCGKAERHSGSQRFKHNRQAQHLFKQFIQGGLLCDDMGLGKTVQMLSLMLSNQATNLDDRKDIKASFDEDELLGLHKTDASKQIDFKKSLRKVKTTLIICPASLVSQWQQEIENRTNLTCYPYHGSTRIRNIEELSKFDTVITSYQTCMYDFQNSSSPLYECYWWRIILDEAHMIKNATTKTAIACFNVKSLRRWCLTGTPVQNDVDELWSLFHFLRINKYWEKRPWTSEISDNITGSNVRLGLKRLLSVLEIYMIRRNKSVLQDEFRLPAKIHHLEVMNQTPFEKAVYKNLEEKVIEKLLHGAVINSGLKVGKLRLKKPLMKGGSTDKGAYMVALVYLLRLRQICCHWQLLFSFKEDKDGKGGDELIEEKVKKEAVEDTDDIIDSMMKLFSGLNINEKSDGVNYDSHSKDLMLSRDSADNSAVKMVKVLEILRRNPRRKTIIFSEFTTMLSLLENELYKEGYKMLRYDGTLGKKQKQDVLDKMRDDSSYTILLCSLKCGALGLNLTFCTQVILYEPFWNPAIGAQAIDRVYRIGQTKVVDVWEFFVNDSVELRIKKLQDKKRDIAKAVTDKDPKAISTILGNKLTRDELFELVGLAT</sequence>
<dbReference type="PROSITE" id="PS51192">
    <property type="entry name" value="HELICASE_ATP_BIND_1"/>
    <property type="match status" value="1"/>
</dbReference>
<dbReference type="OrthoDB" id="423559at2759"/>
<accession>A0A448YI91</accession>
<dbReference type="InterPro" id="IPR014001">
    <property type="entry name" value="Helicase_ATP-bd"/>
</dbReference>
<dbReference type="CDD" id="cd18793">
    <property type="entry name" value="SF2_C_SNF"/>
    <property type="match status" value="1"/>
</dbReference>
<dbReference type="InterPro" id="IPR050628">
    <property type="entry name" value="SNF2_RAD54_helicase_TF"/>
</dbReference>
<dbReference type="SMART" id="SM00487">
    <property type="entry name" value="DEXDc"/>
    <property type="match status" value="1"/>
</dbReference>
<organism evidence="7 8">
    <name type="scientific">Brettanomyces naardenensis</name>
    <name type="common">Yeast</name>
    <dbReference type="NCBI Taxonomy" id="13370"/>
    <lineage>
        <taxon>Eukaryota</taxon>
        <taxon>Fungi</taxon>
        <taxon>Dikarya</taxon>
        <taxon>Ascomycota</taxon>
        <taxon>Saccharomycotina</taxon>
        <taxon>Pichiomycetes</taxon>
        <taxon>Pichiales</taxon>
        <taxon>Pichiaceae</taxon>
        <taxon>Brettanomyces</taxon>
    </lineage>
</organism>
<dbReference type="InParanoid" id="A0A448YI91"/>
<dbReference type="Proteomes" id="UP000290900">
    <property type="component" value="Unassembled WGS sequence"/>
</dbReference>
<dbReference type="STRING" id="13370.A0A448YI91"/>
<evidence type="ECO:0000256" key="3">
    <source>
        <dbReference type="ARBA" id="ARBA00022840"/>
    </source>
</evidence>
<dbReference type="InterPro" id="IPR027417">
    <property type="entry name" value="P-loop_NTPase"/>
</dbReference>
<keyword evidence="3" id="KW-0067">ATP-binding</keyword>
<dbReference type="InterPro" id="IPR000330">
    <property type="entry name" value="SNF2_N"/>
</dbReference>
<evidence type="ECO:0000256" key="4">
    <source>
        <dbReference type="SAM" id="MobiDB-lite"/>
    </source>
</evidence>
<evidence type="ECO:0000256" key="1">
    <source>
        <dbReference type="ARBA" id="ARBA00022741"/>
    </source>
</evidence>
<evidence type="ECO:0000259" key="5">
    <source>
        <dbReference type="PROSITE" id="PS51192"/>
    </source>
</evidence>
<dbReference type="GO" id="GO:0008094">
    <property type="term" value="F:ATP-dependent activity, acting on DNA"/>
    <property type="evidence" value="ECO:0007669"/>
    <property type="project" value="TreeGrafter"/>
</dbReference>
<dbReference type="GO" id="GO:0006281">
    <property type="term" value="P:DNA repair"/>
    <property type="evidence" value="ECO:0007669"/>
    <property type="project" value="TreeGrafter"/>
</dbReference>
<dbReference type="SMART" id="SM00490">
    <property type="entry name" value="HELICc"/>
    <property type="match status" value="1"/>
</dbReference>
<dbReference type="GO" id="GO:0005524">
    <property type="term" value="F:ATP binding"/>
    <property type="evidence" value="ECO:0007669"/>
    <property type="project" value="UniProtKB-KW"/>
</dbReference>
<evidence type="ECO:0000313" key="8">
    <source>
        <dbReference type="Proteomes" id="UP000290900"/>
    </source>
</evidence>